<evidence type="ECO:0000313" key="2">
    <source>
        <dbReference type="EMBL" id="THY29276.1"/>
    </source>
</evidence>
<dbReference type="EMBL" id="QZBD01000103">
    <property type="protein sequence ID" value="THY29276.1"/>
    <property type="molecule type" value="Genomic_DNA"/>
</dbReference>
<evidence type="ECO:0000313" key="3">
    <source>
        <dbReference type="Proteomes" id="UP000306584"/>
    </source>
</evidence>
<feature type="region of interest" description="Disordered" evidence="1">
    <location>
        <begin position="159"/>
        <end position="186"/>
    </location>
</feature>
<feature type="region of interest" description="Disordered" evidence="1">
    <location>
        <begin position="85"/>
        <end position="126"/>
    </location>
</feature>
<comment type="caution">
    <text evidence="2">The sequence shown here is derived from an EMBL/GenBank/DDBJ whole genome shotgun (WGS) entry which is preliminary data.</text>
</comment>
<protein>
    <submittedName>
        <fullName evidence="2">Uncharacterized protein</fullName>
    </submittedName>
</protein>
<feature type="compositionally biased region" description="Basic and acidic residues" evidence="1">
    <location>
        <begin position="166"/>
        <end position="177"/>
    </location>
</feature>
<accession>A0A4S9LIB7</accession>
<organism evidence="2 3">
    <name type="scientific">Aureobasidium pullulans</name>
    <name type="common">Black yeast</name>
    <name type="synonym">Pullularia pullulans</name>
    <dbReference type="NCBI Taxonomy" id="5580"/>
    <lineage>
        <taxon>Eukaryota</taxon>
        <taxon>Fungi</taxon>
        <taxon>Dikarya</taxon>
        <taxon>Ascomycota</taxon>
        <taxon>Pezizomycotina</taxon>
        <taxon>Dothideomycetes</taxon>
        <taxon>Dothideomycetidae</taxon>
        <taxon>Dothideales</taxon>
        <taxon>Saccotheciaceae</taxon>
        <taxon>Aureobasidium</taxon>
    </lineage>
</organism>
<name>A0A4S9LIB7_AURPU</name>
<dbReference type="AlphaFoldDB" id="A0A4S9LIB7"/>
<sequence length="382" mass="41852">MSNPYPNESASSIYTHLRTLSNTIGDLGDIVSSLQFSASITELTDPAMPSSGPPGSLRRRFLRIISFGRYSSHSADDTERLIKTYDAGRRHSAPPNLNIDTNRPSTSRNASAIVHDSPQSSDSAQTTIHYEVSKTAVPFMEAFRNQHPVHYAVVPDFDTTTETETEAEREQTPRDSSPRPLTRFQDRRHNFDRVDPAHIGHIHCENCGGFWEYNHIYCPRCAGRTLRHDYGTGGQEPATTNDAETGESTWHNNADGPIAGTVEESWATTTTSAADTSPSSKVHISSRLYHEPAPDPRAEPSSAVDPSLCHVHPVIDICCRGVSYREMVPHCCCAQPCTHNIDPVGDRFSKARVRAQPCCTLCLPITAAVGFGGPVPAMPMSP</sequence>
<proteinExistence type="predicted"/>
<feature type="compositionally biased region" description="Polar residues" evidence="1">
    <location>
        <begin position="117"/>
        <end position="126"/>
    </location>
</feature>
<dbReference type="Proteomes" id="UP000306584">
    <property type="component" value="Unassembled WGS sequence"/>
</dbReference>
<reference evidence="2 3" key="1">
    <citation type="submission" date="2018-10" db="EMBL/GenBank/DDBJ databases">
        <title>Fifty Aureobasidium pullulans genomes reveal a recombining polyextremotolerant generalist.</title>
        <authorList>
            <person name="Gostincar C."/>
            <person name="Turk M."/>
            <person name="Zajc J."/>
            <person name="Gunde-Cimerman N."/>
        </authorList>
    </citation>
    <scope>NUCLEOTIDE SEQUENCE [LARGE SCALE GENOMIC DNA]</scope>
    <source>
        <strain evidence="2 3">EXF-6604</strain>
    </source>
</reference>
<feature type="compositionally biased region" description="Polar residues" evidence="1">
    <location>
        <begin position="98"/>
        <end position="110"/>
    </location>
</feature>
<gene>
    <name evidence="2" type="ORF">D6D01_03597</name>
</gene>
<evidence type="ECO:0000256" key="1">
    <source>
        <dbReference type="SAM" id="MobiDB-lite"/>
    </source>
</evidence>